<dbReference type="InterPro" id="IPR036866">
    <property type="entry name" value="RibonucZ/Hydroxyglut_hydro"/>
</dbReference>
<dbReference type="Pfam" id="PF00753">
    <property type="entry name" value="Lactamase_B"/>
    <property type="match status" value="1"/>
</dbReference>
<evidence type="ECO:0000259" key="1">
    <source>
        <dbReference type="Pfam" id="PF00753"/>
    </source>
</evidence>
<gene>
    <name evidence="2" type="ORF">FQV37_2135</name>
</gene>
<accession>A0A6N7BY83</accession>
<dbReference type="SUPFAM" id="SSF56281">
    <property type="entry name" value="Metallo-hydrolase/oxidoreductase"/>
    <property type="match status" value="1"/>
</dbReference>
<name>A0A6N7BY83_9GAMM</name>
<keyword evidence="3" id="KW-1185">Reference proteome</keyword>
<dbReference type="Gene3D" id="3.60.15.10">
    <property type="entry name" value="Ribonuclease Z/Hydroxyacylglutathione hydrolase-like"/>
    <property type="match status" value="2"/>
</dbReference>
<dbReference type="EMBL" id="VZIZ01000042">
    <property type="protein sequence ID" value="KAF0567527.1"/>
    <property type="molecule type" value="Genomic_DNA"/>
</dbReference>
<dbReference type="Proteomes" id="UP000471465">
    <property type="component" value="Unassembled WGS sequence"/>
</dbReference>
<comment type="caution">
    <text evidence="2">The sequence shown here is derived from an EMBL/GenBank/DDBJ whole genome shotgun (WGS) entry which is preliminary data.</text>
</comment>
<proteinExistence type="predicted"/>
<organism evidence="2 3">
    <name type="scientific">Psychrobacter nivimaris</name>
    <dbReference type="NCBI Taxonomy" id="281738"/>
    <lineage>
        <taxon>Bacteria</taxon>
        <taxon>Pseudomonadati</taxon>
        <taxon>Pseudomonadota</taxon>
        <taxon>Gammaproteobacteria</taxon>
        <taxon>Moraxellales</taxon>
        <taxon>Moraxellaceae</taxon>
        <taxon>Psychrobacter</taxon>
    </lineage>
</organism>
<evidence type="ECO:0000313" key="3">
    <source>
        <dbReference type="Proteomes" id="UP000471465"/>
    </source>
</evidence>
<dbReference type="InterPro" id="IPR001279">
    <property type="entry name" value="Metallo-B-lactamas"/>
</dbReference>
<dbReference type="AlphaFoldDB" id="A0A6N7BY83"/>
<feature type="domain" description="Metallo-beta-lactamase" evidence="1">
    <location>
        <begin position="18"/>
        <end position="69"/>
    </location>
</feature>
<evidence type="ECO:0000313" key="2">
    <source>
        <dbReference type="EMBL" id="KAF0567527.1"/>
    </source>
</evidence>
<sequence length="380" mass="43368">MIVRTFHPVGQGAFYSERNNDFNIVYDCGTNSYATTKSVVELAFQNEKIDTLFISHFDFDHISMIPVLVDSVESIRLVVIPLLDNQQRNLLINFMHNLSDELKQLITNPKAFFGSNTTVIEVRPASGFNEDNNQEPRDIDELIDSAESNSGTIKIDSGTPLIIGNRSNLKSRNSVEWVLVPYNYEDKIRQAVLLDKLEKEGFDLDRLKNDPSYVLDSLNDHSTWTVLKSIYNQLKGKINQNSMLLYSGPSFIKDKKEFCFCDCIPIDPFYHYMLCHTCIHKSGCIYTGDCDFNNFKLKDVYPSYVEYVGIIQVPHHGAVKNFDLKAFEGFEKVICPISHGTKNKHPDAEVVKELIINGFKVVSVNEKEDSKFQQRIFSCA</sequence>
<protein>
    <recommendedName>
        <fullName evidence="1">Metallo-beta-lactamase domain-containing protein</fullName>
    </recommendedName>
</protein>
<dbReference type="RefSeq" id="WP_160023610.1">
    <property type="nucleotide sequence ID" value="NZ_VZIZ01000042.1"/>
</dbReference>
<reference evidence="2 3" key="1">
    <citation type="submission" date="2019-09" db="EMBL/GenBank/DDBJ databases">
        <title>Draft genome sequence of Psychrobacter nivimaris LAMA 639, in search for biotechnological relevant genes.</title>
        <authorList>
            <person name="Lima A.O.S."/>
            <person name="Staloch B.E.K."/>
            <person name="Freitas R.C."/>
            <person name="Niero H."/>
            <person name="Silva M.A.C."/>
        </authorList>
    </citation>
    <scope>NUCLEOTIDE SEQUENCE [LARGE SCALE GENOMIC DNA]</scope>
    <source>
        <strain evidence="2 3">LAMA 639</strain>
    </source>
</reference>